<comment type="function">
    <text evidence="1">Accessory subunit of the mitochondrial membrane respiratory chain NADH dehydrogenase (Complex I), that is believed not to be involved in catalysis. Complex I functions in the transfer of electrons from NADH to the respiratory chain. The immediate electron acceptor for the enzyme is believed to be ubiquinone.</text>
</comment>
<keyword evidence="9 13" id="KW-1133">Transmembrane helix</keyword>
<evidence type="ECO:0000256" key="12">
    <source>
        <dbReference type="SAM" id="MobiDB-lite"/>
    </source>
</evidence>
<evidence type="ECO:0000256" key="11">
    <source>
        <dbReference type="ARBA" id="ARBA00023136"/>
    </source>
</evidence>
<keyword evidence="11 13" id="KW-0472">Membrane</keyword>
<dbReference type="PANTHER" id="PTHR15082:SF2">
    <property type="entry name" value="NADH DEHYDROGENASE [UBIQUINONE] 1 BETA SUBCOMPLEX SUBUNIT 3"/>
    <property type="match status" value="1"/>
</dbReference>
<evidence type="ECO:0000256" key="1">
    <source>
        <dbReference type="ARBA" id="ARBA00003195"/>
    </source>
</evidence>
<protein>
    <recommendedName>
        <fullName evidence="16">NADH dehydrogenase [ubiquinone] 1 beta subcomplex subunit 3</fullName>
    </recommendedName>
</protein>
<keyword evidence="10" id="KW-0496">Mitochondrion</keyword>
<evidence type="ECO:0000256" key="5">
    <source>
        <dbReference type="ARBA" id="ARBA00022660"/>
    </source>
</evidence>
<dbReference type="Proteomes" id="UP001375240">
    <property type="component" value="Unassembled WGS sequence"/>
</dbReference>
<reference evidence="14 15" key="1">
    <citation type="submission" date="2019-10" db="EMBL/GenBank/DDBJ databases">
        <authorList>
            <person name="Palmer J.M."/>
        </authorList>
    </citation>
    <scope>NUCLEOTIDE SEQUENCE [LARGE SCALE GENOMIC DNA]</scope>
    <source>
        <strain evidence="14 15">TWF696</strain>
    </source>
</reference>
<keyword evidence="7" id="KW-0999">Mitochondrion inner membrane</keyword>
<accession>A0AAV9V4A8</accession>
<dbReference type="GO" id="GO:0022900">
    <property type="term" value="P:electron transport chain"/>
    <property type="evidence" value="ECO:0007669"/>
    <property type="project" value="InterPro"/>
</dbReference>
<evidence type="ECO:0000256" key="7">
    <source>
        <dbReference type="ARBA" id="ARBA00022792"/>
    </source>
</evidence>
<organism evidence="14 15">
    <name type="scientific">Orbilia brochopaga</name>
    <dbReference type="NCBI Taxonomy" id="3140254"/>
    <lineage>
        <taxon>Eukaryota</taxon>
        <taxon>Fungi</taxon>
        <taxon>Dikarya</taxon>
        <taxon>Ascomycota</taxon>
        <taxon>Pezizomycotina</taxon>
        <taxon>Orbiliomycetes</taxon>
        <taxon>Orbiliales</taxon>
        <taxon>Orbiliaceae</taxon>
        <taxon>Orbilia</taxon>
    </lineage>
</organism>
<feature type="region of interest" description="Disordered" evidence="12">
    <location>
        <begin position="59"/>
        <end position="98"/>
    </location>
</feature>
<keyword evidence="6 13" id="KW-0812">Transmembrane</keyword>
<keyword evidence="8" id="KW-0249">Electron transport</keyword>
<feature type="transmembrane region" description="Helical" evidence="13">
    <location>
        <begin position="147"/>
        <end position="169"/>
    </location>
</feature>
<evidence type="ECO:0000256" key="9">
    <source>
        <dbReference type="ARBA" id="ARBA00022989"/>
    </source>
</evidence>
<dbReference type="InterPro" id="IPR012576">
    <property type="entry name" value="NDUFB3"/>
</dbReference>
<evidence type="ECO:0000256" key="8">
    <source>
        <dbReference type="ARBA" id="ARBA00022982"/>
    </source>
</evidence>
<comment type="subcellular location">
    <subcellularLocation>
        <location evidence="2">Mitochondrion inner membrane</location>
        <topology evidence="2">Single-pass membrane protein</topology>
        <orientation evidence="2">Matrix side</orientation>
    </subcellularLocation>
</comment>
<comment type="caution">
    <text evidence="14">The sequence shown here is derived from an EMBL/GenBank/DDBJ whole genome shotgun (WGS) entry which is preliminary data.</text>
</comment>
<sequence>MACWSSNGQQPSSQLRLQVACSFPVREGCSFDGIASVGSSRDGGDVEIEVELRRSNVRLGGPLTKPHTPASPPATSTDVVDDRPITSHPIRVTSSPRNRPIQSYTMVDKFNPHSLLRAGRNLPDPWARRETWRYTGPFTRMNRFRGIFPGFGIASVAFAVYCTAEYFFFPAQKHDHGHGEGHGSGH</sequence>
<evidence type="ECO:0000313" key="15">
    <source>
        <dbReference type="Proteomes" id="UP001375240"/>
    </source>
</evidence>
<keyword evidence="15" id="KW-1185">Reference proteome</keyword>
<evidence type="ECO:0008006" key="16">
    <source>
        <dbReference type="Google" id="ProtNLM"/>
    </source>
</evidence>
<keyword evidence="5" id="KW-0679">Respiratory chain</keyword>
<evidence type="ECO:0000256" key="6">
    <source>
        <dbReference type="ARBA" id="ARBA00022692"/>
    </source>
</evidence>
<evidence type="ECO:0000256" key="10">
    <source>
        <dbReference type="ARBA" id="ARBA00023128"/>
    </source>
</evidence>
<gene>
    <name evidence="14" type="ORF">TWF696_005524</name>
</gene>
<evidence type="ECO:0000256" key="2">
    <source>
        <dbReference type="ARBA" id="ARBA00004298"/>
    </source>
</evidence>
<evidence type="ECO:0000256" key="4">
    <source>
        <dbReference type="ARBA" id="ARBA00022448"/>
    </source>
</evidence>
<dbReference type="GO" id="GO:0005743">
    <property type="term" value="C:mitochondrial inner membrane"/>
    <property type="evidence" value="ECO:0007669"/>
    <property type="project" value="UniProtKB-SubCell"/>
</dbReference>
<dbReference type="Pfam" id="PF08122">
    <property type="entry name" value="NDUF_B12"/>
    <property type="match status" value="1"/>
</dbReference>
<dbReference type="AlphaFoldDB" id="A0AAV9V4A8"/>
<evidence type="ECO:0000256" key="13">
    <source>
        <dbReference type="SAM" id="Phobius"/>
    </source>
</evidence>
<dbReference type="GO" id="GO:0032981">
    <property type="term" value="P:mitochondrial respiratory chain complex I assembly"/>
    <property type="evidence" value="ECO:0007669"/>
    <property type="project" value="TreeGrafter"/>
</dbReference>
<keyword evidence="4" id="KW-0813">Transport</keyword>
<dbReference type="EMBL" id="JAVHNQ010000003">
    <property type="protein sequence ID" value="KAK6353562.1"/>
    <property type="molecule type" value="Genomic_DNA"/>
</dbReference>
<name>A0AAV9V4A8_9PEZI</name>
<evidence type="ECO:0000313" key="14">
    <source>
        <dbReference type="EMBL" id="KAK6353562.1"/>
    </source>
</evidence>
<evidence type="ECO:0000256" key="3">
    <source>
        <dbReference type="ARBA" id="ARBA00005667"/>
    </source>
</evidence>
<dbReference type="PANTHER" id="PTHR15082">
    <property type="entry name" value="NADH-UBIQUINONE OXIDOREDUCTASE B12 SUBUNIT"/>
    <property type="match status" value="1"/>
</dbReference>
<proteinExistence type="inferred from homology"/>
<comment type="similarity">
    <text evidence="3">Belongs to the complex I NDUFB3 subunit family.</text>
</comment>